<keyword evidence="4 6" id="KW-0862">Zinc</keyword>
<accession>A0ABV8SQC5</accession>
<keyword evidence="7" id="KW-0732">Signal</keyword>
<evidence type="ECO:0000256" key="2">
    <source>
        <dbReference type="ARBA" id="ARBA00022723"/>
    </source>
</evidence>
<proteinExistence type="inferred from homology"/>
<evidence type="ECO:0000256" key="1">
    <source>
        <dbReference type="ARBA" id="ARBA00022670"/>
    </source>
</evidence>
<feature type="signal peptide" evidence="7">
    <location>
        <begin position="1"/>
        <end position="20"/>
    </location>
</feature>
<dbReference type="EMBL" id="JBHSDU010000003">
    <property type="protein sequence ID" value="MFC4309576.1"/>
    <property type="molecule type" value="Genomic_DNA"/>
</dbReference>
<dbReference type="PANTHER" id="PTHR22726:SF1">
    <property type="entry name" value="METALLOENDOPEPTIDASE OMA1, MITOCHONDRIAL"/>
    <property type="match status" value="1"/>
</dbReference>
<comment type="caution">
    <text evidence="9">The sequence shown here is derived from an EMBL/GenBank/DDBJ whole genome shotgun (WGS) entry which is preliminary data.</text>
</comment>
<evidence type="ECO:0000259" key="8">
    <source>
        <dbReference type="Pfam" id="PF01435"/>
    </source>
</evidence>
<evidence type="ECO:0000256" key="3">
    <source>
        <dbReference type="ARBA" id="ARBA00022801"/>
    </source>
</evidence>
<dbReference type="Proteomes" id="UP001595904">
    <property type="component" value="Unassembled WGS sequence"/>
</dbReference>
<evidence type="ECO:0000313" key="9">
    <source>
        <dbReference type="EMBL" id="MFC4309576.1"/>
    </source>
</evidence>
<keyword evidence="1 6" id="KW-0645">Protease</keyword>
<dbReference type="CDD" id="cd07331">
    <property type="entry name" value="M48C_Oma1_like"/>
    <property type="match status" value="1"/>
</dbReference>
<evidence type="ECO:0000256" key="7">
    <source>
        <dbReference type="SAM" id="SignalP"/>
    </source>
</evidence>
<name>A0ABV8SQC5_9GAMM</name>
<dbReference type="InterPro" id="IPR001915">
    <property type="entry name" value="Peptidase_M48"/>
</dbReference>
<dbReference type="PANTHER" id="PTHR22726">
    <property type="entry name" value="METALLOENDOPEPTIDASE OMA1"/>
    <property type="match status" value="1"/>
</dbReference>
<protein>
    <submittedName>
        <fullName evidence="9">M48 family metallopeptidase</fullName>
    </submittedName>
</protein>
<evidence type="ECO:0000256" key="5">
    <source>
        <dbReference type="ARBA" id="ARBA00023049"/>
    </source>
</evidence>
<comment type="cofactor">
    <cofactor evidence="6">
        <name>Zn(2+)</name>
        <dbReference type="ChEBI" id="CHEBI:29105"/>
    </cofactor>
    <text evidence="6">Binds 1 zinc ion per subunit.</text>
</comment>
<evidence type="ECO:0000256" key="4">
    <source>
        <dbReference type="ARBA" id="ARBA00022833"/>
    </source>
</evidence>
<keyword evidence="3 6" id="KW-0378">Hydrolase</keyword>
<feature type="chain" id="PRO_5047106733" evidence="7">
    <location>
        <begin position="21"/>
        <end position="268"/>
    </location>
</feature>
<keyword evidence="2" id="KW-0479">Metal-binding</keyword>
<dbReference type="Gene3D" id="3.30.2010.10">
    <property type="entry name" value="Metalloproteases ('zincins'), catalytic domain"/>
    <property type="match status" value="1"/>
</dbReference>
<keyword evidence="5 6" id="KW-0482">Metalloprotease</keyword>
<gene>
    <name evidence="9" type="ORF">ACFPN2_10840</name>
</gene>
<keyword evidence="10" id="KW-1185">Reference proteome</keyword>
<dbReference type="RefSeq" id="WP_380596621.1">
    <property type="nucleotide sequence ID" value="NZ_JBHSDU010000003.1"/>
</dbReference>
<organism evidence="9 10">
    <name type="scientific">Steroidobacter flavus</name>
    <dbReference type="NCBI Taxonomy" id="1842136"/>
    <lineage>
        <taxon>Bacteria</taxon>
        <taxon>Pseudomonadati</taxon>
        <taxon>Pseudomonadota</taxon>
        <taxon>Gammaproteobacteria</taxon>
        <taxon>Steroidobacterales</taxon>
        <taxon>Steroidobacteraceae</taxon>
        <taxon>Steroidobacter</taxon>
    </lineage>
</organism>
<comment type="similarity">
    <text evidence="6">Belongs to the peptidase M48 family.</text>
</comment>
<reference evidence="10" key="1">
    <citation type="journal article" date="2019" name="Int. J. Syst. Evol. Microbiol.">
        <title>The Global Catalogue of Microorganisms (GCM) 10K type strain sequencing project: providing services to taxonomists for standard genome sequencing and annotation.</title>
        <authorList>
            <consortium name="The Broad Institute Genomics Platform"/>
            <consortium name="The Broad Institute Genome Sequencing Center for Infectious Disease"/>
            <person name="Wu L."/>
            <person name="Ma J."/>
        </authorList>
    </citation>
    <scope>NUCLEOTIDE SEQUENCE [LARGE SCALE GENOMIC DNA]</scope>
    <source>
        <strain evidence="10">CGMCC 1.10759</strain>
    </source>
</reference>
<feature type="domain" description="Peptidase M48" evidence="8">
    <location>
        <begin position="73"/>
        <end position="255"/>
    </location>
</feature>
<sequence length="268" mass="28978">MRIRSLLIAAVAVLVTACQSVQTTQPGAIGVTRKQMMAVSAQQVDEGAKVAYDQEVNKARQAGSLNKDKQVYDRVQKISQRLIPQTKVFRPDAPGWAWEVNVQTSEDVNAYCMPGGKIMVYTGLIDAIKPTDAELAAVIGHEISHALREHSRERLSRAYAEQIVLAGVAVATGAEATTMQIASQVSAVTFTLPHSREQEAEADRMGLELMARAGYDPNAAVTLWQKMSKAGGGGTPEFLSTHPSGESRIRDLQNTVPKVLPLYQAAAH</sequence>
<evidence type="ECO:0000313" key="10">
    <source>
        <dbReference type="Proteomes" id="UP001595904"/>
    </source>
</evidence>
<dbReference type="PROSITE" id="PS51257">
    <property type="entry name" value="PROKAR_LIPOPROTEIN"/>
    <property type="match status" value="1"/>
</dbReference>
<dbReference type="InterPro" id="IPR051156">
    <property type="entry name" value="Mito/Outer_Membr_Metalloprot"/>
</dbReference>
<evidence type="ECO:0000256" key="6">
    <source>
        <dbReference type="RuleBase" id="RU003983"/>
    </source>
</evidence>
<dbReference type="Pfam" id="PF01435">
    <property type="entry name" value="Peptidase_M48"/>
    <property type="match status" value="1"/>
</dbReference>